<dbReference type="EMBL" id="JARAOO010000008">
    <property type="protein sequence ID" value="KAJ7960735.1"/>
    <property type="molecule type" value="Genomic_DNA"/>
</dbReference>
<evidence type="ECO:0000256" key="1">
    <source>
        <dbReference type="SAM" id="MobiDB-lite"/>
    </source>
</evidence>
<dbReference type="KEGG" id="qsa:O6P43_021136"/>
<gene>
    <name evidence="3" type="ORF">O6P43_021136</name>
</gene>
<dbReference type="InterPro" id="IPR019557">
    <property type="entry name" value="AminoTfrase-like_pln_mobile"/>
</dbReference>
<reference evidence="3" key="1">
    <citation type="journal article" date="2023" name="Science">
        <title>Elucidation of the pathway for biosynthesis of saponin adjuvants from the soapbark tree.</title>
        <authorList>
            <person name="Reed J."/>
            <person name="Orme A."/>
            <person name="El-Demerdash A."/>
            <person name="Owen C."/>
            <person name="Martin L.B.B."/>
            <person name="Misra R.C."/>
            <person name="Kikuchi S."/>
            <person name="Rejzek M."/>
            <person name="Martin A.C."/>
            <person name="Harkess A."/>
            <person name="Leebens-Mack J."/>
            <person name="Louveau T."/>
            <person name="Stephenson M.J."/>
            <person name="Osbourn A."/>
        </authorList>
    </citation>
    <scope>NUCLEOTIDE SEQUENCE</scope>
    <source>
        <strain evidence="3">S10</strain>
    </source>
</reference>
<dbReference type="Pfam" id="PF10536">
    <property type="entry name" value="PMD"/>
    <property type="match status" value="1"/>
</dbReference>
<feature type="region of interest" description="Disordered" evidence="1">
    <location>
        <begin position="598"/>
        <end position="625"/>
    </location>
</feature>
<dbReference type="Proteomes" id="UP001163823">
    <property type="component" value="Chromosome 8"/>
</dbReference>
<feature type="domain" description="Aminotransferase-like plant mobile" evidence="2">
    <location>
        <begin position="214"/>
        <end position="461"/>
    </location>
</feature>
<name>A0AAD7PN34_QUISA</name>
<sequence length="836" mass="92301">MQKIFVGKIKADTYKSKGNVEKTLLIVRIFHHLGSERTGGRYLSKNGALMRGKNLASLDLKSGSLTCEKGKPATQLEVLEHTHVKKGKDKRVKEYANDKAKRGVSIVREKFGDICPDFDADSWVAATGGQKGGRLYGFGNRQDLGIILGTTSHVSSSSAPTPSMDEAQAEAFVGAATFKRLMGQALHTMFTGLGIASLPPPNGSNSVTHLIYIICGSEIEHEAFLATWLSTFVFPISGVMRKDVFPFAIQLARGNPIALAPAVLATIYRDLDLLKEAIVASTKKFQTGGDENDSLELVLWSPFYLVQIWAWERIQALQPKPNTIKIDDPILARWHKVRNLKVHNTRLALNTAGESFLWRPYAILVRKCSFPNIYSEKEVWVPVDPNLNKELLSFAECLRVSELFGLDCRTWYHPHRVAMQFGIDQDIPGCVGEWPINEGKLYIPARFFESDVTTRYLEWYRQSVLVPLDPIKDLKRKKRSPRKSNLAAEASNAKGDNDTNILSPCFPIKSKMKFLHEILEVTKGDNNADVPSGFHPKPNSNNVKDVSESMKGYDMLDVPPGFPAKHNTVNSGNSAEECEPTLMELNRSAESAYSVDVSKATRGDDTVDVPSAVHPKHSTVDSGNSVEEGLPAIVELTCSAYMNDSNRTLKSSINSIEEVSEVIKEDKTADVSTGFPRIHDTVNSGKSVEQGMSTIMEMTGAADMDENLGNRTTHDHDAMCLSGQPARNSSPSIEDGSAKKMDQLMNSVVKTESEDYLGGLEETMEDVGDRKVASPVDDKVSIHSTEGKRSRMTSDEMSLDSVQEFEERISKLERVVADLTAAPIRQSCKNETTKHG</sequence>
<evidence type="ECO:0000259" key="2">
    <source>
        <dbReference type="Pfam" id="PF10536"/>
    </source>
</evidence>
<dbReference type="PANTHER" id="PTHR46033:SF67">
    <property type="entry name" value="AMINOTRANSFERASE-LIKE, PLANT MOBILE DOMAIN FAMILY PROTEIN"/>
    <property type="match status" value="1"/>
</dbReference>
<dbReference type="AlphaFoldDB" id="A0AAD7PN34"/>
<dbReference type="GO" id="GO:0010073">
    <property type="term" value="P:meristem maintenance"/>
    <property type="evidence" value="ECO:0007669"/>
    <property type="project" value="InterPro"/>
</dbReference>
<dbReference type="InterPro" id="IPR044824">
    <property type="entry name" value="MAIN-like"/>
</dbReference>
<evidence type="ECO:0000313" key="4">
    <source>
        <dbReference type="Proteomes" id="UP001163823"/>
    </source>
</evidence>
<protein>
    <submittedName>
        <fullName evidence="3">Serine/threonine protein phosphatase 7 long form</fullName>
    </submittedName>
</protein>
<keyword evidence="4" id="KW-1185">Reference proteome</keyword>
<dbReference type="PANTHER" id="PTHR46033">
    <property type="entry name" value="PROTEIN MAIN-LIKE 2"/>
    <property type="match status" value="1"/>
</dbReference>
<organism evidence="3 4">
    <name type="scientific">Quillaja saponaria</name>
    <name type="common">Soap bark tree</name>
    <dbReference type="NCBI Taxonomy" id="32244"/>
    <lineage>
        <taxon>Eukaryota</taxon>
        <taxon>Viridiplantae</taxon>
        <taxon>Streptophyta</taxon>
        <taxon>Embryophyta</taxon>
        <taxon>Tracheophyta</taxon>
        <taxon>Spermatophyta</taxon>
        <taxon>Magnoliopsida</taxon>
        <taxon>eudicotyledons</taxon>
        <taxon>Gunneridae</taxon>
        <taxon>Pentapetalae</taxon>
        <taxon>rosids</taxon>
        <taxon>fabids</taxon>
        <taxon>Fabales</taxon>
        <taxon>Quillajaceae</taxon>
        <taxon>Quillaja</taxon>
    </lineage>
</organism>
<comment type="caution">
    <text evidence="3">The sequence shown here is derived from an EMBL/GenBank/DDBJ whole genome shotgun (WGS) entry which is preliminary data.</text>
</comment>
<proteinExistence type="predicted"/>
<accession>A0AAD7PN34</accession>
<evidence type="ECO:0000313" key="3">
    <source>
        <dbReference type="EMBL" id="KAJ7960735.1"/>
    </source>
</evidence>